<dbReference type="InterPro" id="IPR013083">
    <property type="entry name" value="Znf_RING/FYVE/PHD"/>
</dbReference>
<evidence type="ECO:0000256" key="2">
    <source>
        <dbReference type="ARBA" id="ARBA00022833"/>
    </source>
</evidence>
<keyword evidence="1 3" id="KW-0479">Metal-binding</keyword>
<dbReference type="Proteomes" id="UP000677228">
    <property type="component" value="Unassembled WGS sequence"/>
</dbReference>
<organism evidence="7 10">
    <name type="scientific">Didymodactylos carnosus</name>
    <dbReference type="NCBI Taxonomy" id="1234261"/>
    <lineage>
        <taxon>Eukaryota</taxon>
        <taxon>Metazoa</taxon>
        <taxon>Spiralia</taxon>
        <taxon>Gnathifera</taxon>
        <taxon>Rotifera</taxon>
        <taxon>Eurotatoria</taxon>
        <taxon>Bdelloidea</taxon>
        <taxon>Philodinida</taxon>
        <taxon>Philodinidae</taxon>
        <taxon>Didymodactylos</taxon>
    </lineage>
</organism>
<dbReference type="Proteomes" id="UP000682733">
    <property type="component" value="Unassembled WGS sequence"/>
</dbReference>
<dbReference type="SMART" id="SM00184">
    <property type="entry name" value="RING"/>
    <property type="match status" value="1"/>
</dbReference>
<dbReference type="OrthoDB" id="687730at2759"/>
<dbReference type="PANTHER" id="PTHR10579">
    <property type="entry name" value="CALCIUM-ACTIVATED CHLORIDE CHANNEL REGULATOR"/>
    <property type="match status" value="1"/>
</dbReference>
<accession>A0A815H3J8</accession>
<dbReference type="InterPro" id="IPR036465">
    <property type="entry name" value="vWFA_dom_sf"/>
</dbReference>
<evidence type="ECO:0000313" key="9">
    <source>
        <dbReference type="EMBL" id="CAF4211274.1"/>
    </source>
</evidence>
<protein>
    <submittedName>
        <fullName evidence="7">Uncharacterized protein</fullName>
    </submittedName>
</protein>
<proteinExistence type="predicted"/>
<dbReference type="Proteomes" id="UP000681722">
    <property type="component" value="Unassembled WGS sequence"/>
</dbReference>
<evidence type="ECO:0000259" key="4">
    <source>
        <dbReference type="PROSITE" id="PS50089"/>
    </source>
</evidence>
<evidence type="ECO:0000313" key="10">
    <source>
        <dbReference type="Proteomes" id="UP000663829"/>
    </source>
</evidence>
<dbReference type="InterPro" id="IPR057951">
    <property type="entry name" value="CPSF6/7_RSLD_N"/>
</dbReference>
<evidence type="ECO:0000256" key="1">
    <source>
        <dbReference type="ARBA" id="ARBA00022771"/>
    </source>
</evidence>
<feature type="domain" description="RING-type" evidence="4">
    <location>
        <begin position="11"/>
        <end position="53"/>
    </location>
</feature>
<gene>
    <name evidence="7" type="ORF">GPM918_LOCUS30661</name>
    <name evidence="6" type="ORF">OVA965_LOCUS27003</name>
    <name evidence="9" type="ORF">SRO942_LOCUS31281</name>
    <name evidence="8" type="ORF">TMI583_LOCUS27747</name>
</gene>
<dbReference type="SUPFAM" id="SSF57850">
    <property type="entry name" value="RING/U-box"/>
    <property type="match status" value="1"/>
</dbReference>
<keyword evidence="2" id="KW-0862">Zinc</keyword>
<dbReference type="InterPro" id="IPR001841">
    <property type="entry name" value="Znf_RING"/>
</dbReference>
<reference evidence="7" key="1">
    <citation type="submission" date="2021-02" db="EMBL/GenBank/DDBJ databases">
        <authorList>
            <person name="Nowell W R."/>
        </authorList>
    </citation>
    <scope>NUCLEOTIDE SEQUENCE</scope>
</reference>
<dbReference type="EMBL" id="CAJOBA010039160">
    <property type="protein sequence ID" value="CAF4073027.1"/>
    <property type="molecule type" value="Genomic_DNA"/>
</dbReference>
<dbReference type="EMBL" id="CAJOBC010061502">
    <property type="protein sequence ID" value="CAF4211274.1"/>
    <property type="molecule type" value="Genomic_DNA"/>
</dbReference>
<keyword evidence="10" id="KW-1185">Reference proteome</keyword>
<sequence length="606" mass="67761">MSSQIQTSDVCSICLNSMVQGEPLYTTSCSHTFHFSCITNTIKSKIGECPLCRKAIDQSLIQVLQPVSSTIPSTTDPPSTPVQQTTSRFSFLNVIDSAVKSVVSVVGNTFQRSSVSTPTKIDKNDSLCTKSEDLVDEKILNHLAAERARRQATRKNKSTVELIKVSTVLEFVNVHCDDERDMFGMLTLKAPTDSGESEDDVRTSLDLVCVVDRSGSMQGEKIALLKQTLSYIVEQLKSTDRLSIISFNTVAIDVLGGLKMMTTDKKVFVENQIQTYVHLNAEGGTYIGSGLQMGIDLLNQRKTKNPLTSLLLLTDGQDNQLCDYSDLIQRIPQGCTIHTFGYGRDHWAHVLSQIAEQGHGTFTFIEQLDKIADAFAAALGGLFTCIGQQLEVKIELDEDYKITEVLSTYPHTNQLPNQTTTITLNDLNADEKRDLVFQIHVPKVEQEQEQQAIGRVSLRYLDPGNRQQLNTESESFNLSRSRSPSDIASNYALDVQRNRCYAARALKQAVKYANDNEMEKAEKLLKDVIDKIKSSISVNDQLCQQLIEDLEHTYNDRVQFTSTMTNMHMQHGQQRATYSCGTTISAQGYMTGGQERYRTYFNKNKK</sequence>
<dbReference type="PROSITE" id="PS50089">
    <property type="entry name" value="ZF_RING_2"/>
    <property type="match status" value="1"/>
</dbReference>
<dbReference type="InterPro" id="IPR051266">
    <property type="entry name" value="CLCR"/>
</dbReference>
<comment type="caution">
    <text evidence="7">The sequence shown here is derived from an EMBL/GenBank/DDBJ whole genome shotgun (WGS) entry which is preliminary data.</text>
</comment>
<evidence type="ECO:0000259" key="5">
    <source>
        <dbReference type="PROSITE" id="PS50234"/>
    </source>
</evidence>
<dbReference type="PANTHER" id="PTHR10579:SF43">
    <property type="entry name" value="ZINC FINGER (C3HC4-TYPE RING FINGER) FAMILY PROTEIN"/>
    <property type="match status" value="1"/>
</dbReference>
<keyword evidence="1 3" id="KW-0863">Zinc-finger</keyword>
<dbReference type="EMBL" id="CAJNOK010017600">
    <property type="protein sequence ID" value="CAF1267009.1"/>
    <property type="molecule type" value="Genomic_DNA"/>
</dbReference>
<dbReference type="Proteomes" id="UP000663829">
    <property type="component" value="Unassembled WGS sequence"/>
</dbReference>
<dbReference type="Gene3D" id="3.40.50.410">
    <property type="entry name" value="von Willebrand factor, type A domain"/>
    <property type="match status" value="1"/>
</dbReference>
<dbReference type="Gene3D" id="3.30.40.10">
    <property type="entry name" value="Zinc/RING finger domain, C3HC4 (zinc finger)"/>
    <property type="match status" value="1"/>
</dbReference>
<dbReference type="SUPFAM" id="SSF53300">
    <property type="entry name" value="vWA-like"/>
    <property type="match status" value="1"/>
</dbReference>
<name>A0A815H3J8_9BILA</name>
<dbReference type="AlphaFoldDB" id="A0A815H3J8"/>
<dbReference type="CDD" id="cd16448">
    <property type="entry name" value="RING-H2"/>
    <property type="match status" value="1"/>
</dbReference>
<dbReference type="Pfam" id="PF00092">
    <property type="entry name" value="VWA"/>
    <property type="match status" value="1"/>
</dbReference>
<dbReference type="PROSITE" id="PS50234">
    <property type="entry name" value="VWFA"/>
    <property type="match status" value="1"/>
</dbReference>
<dbReference type="EMBL" id="CAJNOQ010014648">
    <property type="protein sequence ID" value="CAF1345846.1"/>
    <property type="molecule type" value="Genomic_DNA"/>
</dbReference>
<feature type="domain" description="VWFA" evidence="5">
    <location>
        <begin position="206"/>
        <end position="379"/>
    </location>
</feature>
<dbReference type="SMART" id="SM00327">
    <property type="entry name" value="VWA"/>
    <property type="match status" value="1"/>
</dbReference>
<evidence type="ECO:0000313" key="7">
    <source>
        <dbReference type="EMBL" id="CAF1345846.1"/>
    </source>
</evidence>
<dbReference type="Pfam" id="PF17123">
    <property type="entry name" value="zf-RING_11"/>
    <property type="match status" value="1"/>
</dbReference>
<dbReference type="Pfam" id="PF25524">
    <property type="entry name" value="RSLD_CPSF6"/>
    <property type="match status" value="1"/>
</dbReference>
<evidence type="ECO:0000313" key="8">
    <source>
        <dbReference type="EMBL" id="CAF4073027.1"/>
    </source>
</evidence>
<dbReference type="InterPro" id="IPR002035">
    <property type="entry name" value="VWF_A"/>
</dbReference>
<evidence type="ECO:0000313" key="6">
    <source>
        <dbReference type="EMBL" id="CAF1267009.1"/>
    </source>
</evidence>
<dbReference type="GO" id="GO:0008270">
    <property type="term" value="F:zinc ion binding"/>
    <property type="evidence" value="ECO:0007669"/>
    <property type="project" value="UniProtKB-KW"/>
</dbReference>
<evidence type="ECO:0000256" key="3">
    <source>
        <dbReference type="PROSITE-ProRule" id="PRU00175"/>
    </source>
</evidence>